<comment type="caution">
    <text evidence="1">The sequence shown here is derived from an EMBL/GenBank/DDBJ whole genome shotgun (WGS) entry which is preliminary data.</text>
</comment>
<dbReference type="EMBL" id="VIXA01000001">
    <property type="protein sequence ID" value="TWG28234.1"/>
    <property type="molecule type" value="Genomic_DNA"/>
</dbReference>
<proteinExistence type="predicted"/>
<sequence>MKKTAADQPIWTRRSSKCANDHCLTVSRHQRGVVVFDSITPEIALSFPDPAWRAFLLTLRGVVARTDDTR</sequence>
<reference evidence="1 2" key="1">
    <citation type="submission" date="2019-06" db="EMBL/GenBank/DDBJ databases">
        <title>Sequencing the genomes of 1000 actinobacteria strains.</title>
        <authorList>
            <person name="Klenk H.-P."/>
        </authorList>
    </citation>
    <scope>NUCLEOTIDE SEQUENCE [LARGE SCALE GENOMIC DNA]</scope>
    <source>
        <strain evidence="1 2">DSM 102131</strain>
    </source>
</reference>
<keyword evidence="2" id="KW-1185">Reference proteome</keyword>
<gene>
    <name evidence="1" type="ORF">FHX75_111385</name>
</gene>
<dbReference type="Proteomes" id="UP000319927">
    <property type="component" value="Unassembled WGS sequence"/>
</dbReference>
<dbReference type="AlphaFoldDB" id="A0A561WWJ0"/>
<organism evidence="1 2">
    <name type="scientific">Micromonospora palomenae</name>
    <dbReference type="NCBI Taxonomy" id="1461247"/>
    <lineage>
        <taxon>Bacteria</taxon>
        <taxon>Bacillati</taxon>
        <taxon>Actinomycetota</taxon>
        <taxon>Actinomycetes</taxon>
        <taxon>Micromonosporales</taxon>
        <taxon>Micromonosporaceae</taxon>
        <taxon>Micromonospora</taxon>
    </lineage>
</organism>
<evidence type="ECO:0000313" key="2">
    <source>
        <dbReference type="Proteomes" id="UP000319927"/>
    </source>
</evidence>
<name>A0A561WWJ0_9ACTN</name>
<accession>A0A561WWJ0</accession>
<protein>
    <submittedName>
        <fullName evidence="1">Uncharacterized protein DUF397</fullName>
    </submittedName>
</protein>
<evidence type="ECO:0000313" key="1">
    <source>
        <dbReference type="EMBL" id="TWG28234.1"/>
    </source>
</evidence>